<dbReference type="InterPro" id="IPR036412">
    <property type="entry name" value="HAD-like_sf"/>
</dbReference>
<keyword evidence="3" id="KW-1185">Reference proteome</keyword>
<dbReference type="InterPro" id="IPR023214">
    <property type="entry name" value="HAD_sf"/>
</dbReference>
<sequence>MKDMIIFDGDDTLWRVERLYDDARERAAAIVSEEGIDPQRWINMQKEIDIASVSDLGLSPVRFPNSSILAYERSAIELGTTVKDATREKVRAVSSEVFEATAPLVAGAGQVVAELAVTHRLALLTQGDPLVQAKRISDSGLLPFFEIVHIVNRKDERCFSKLLAEAGVTPADAWSVGNSFPSDINPALRLGVRAIWIETHVWAYERREVEQAWGPLVLCDSLVQLPAVIAEHPVLVR</sequence>
<dbReference type="Gene3D" id="1.10.150.240">
    <property type="entry name" value="Putative phosphatase, domain 2"/>
    <property type="match status" value="1"/>
</dbReference>
<evidence type="ECO:0000256" key="1">
    <source>
        <dbReference type="ARBA" id="ARBA00022801"/>
    </source>
</evidence>
<dbReference type="PANTHER" id="PTHR43316:SF8">
    <property type="entry name" value="HAD FAMILY HYDROLASE"/>
    <property type="match status" value="1"/>
</dbReference>
<dbReference type="EMBL" id="PUEV01000016">
    <property type="protein sequence ID" value="PQM53306.1"/>
    <property type="molecule type" value="Genomic_DNA"/>
</dbReference>
<dbReference type="Proteomes" id="UP000237911">
    <property type="component" value="Unassembled WGS sequence"/>
</dbReference>
<dbReference type="AlphaFoldDB" id="A0A9X7NZT3"/>
<dbReference type="InterPro" id="IPR051540">
    <property type="entry name" value="S-2-haloacid_dehalogenase"/>
</dbReference>
<dbReference type="GO" id="GO:0016787">
    <property type="term" value="F:hydrolase activity"/>
    <property type="evidence" value="ECO:0007669"/>
    <property type="project" value="UniProtKB-KW"/>
</dbReference>
<comment type="caution">
    <text evidence="2">The sequence shown here is derived from an EMBL/GenBank/DDBJ whole genome shotgun (WGS) entry which is preliminary data.</text>
</comment>
<evidence type="ECO:0000313" key="3">
    <source>
        <dbReference type="Proteomes" id="UP000237911"/>
    </source>
</evidence>
<evidence type="ECO:0000313" key="2">
    <source>
        <dbReference type="EMBL" id="PQM53306.1"/>
    </source>
</evidence>
<gene>
    <name evidence="2" type="ORF">C5U48_05370</name>
</gene>
<dbReference type="RefSeq" id="WP_105294714.1">
    <property type="nucleotide sequence ID" value="NZ_PUEV01000016.1"/>
</dbReference>
<dbReference type="InterPro" id="IPR023198">
    <property type="entry name" value="PGP-like_dom2"/>
</dbReference>
<organism evidence="2 3">
    <name type="scientific">Mycolicibacter virginiensis</name>
    <dbReference type="NCBI Taxonomy" id="1795032"/>
    <lineage>
        <taxon>Bacteria</taxon>
        <taxon>Bacillati</taxon>
        <taxon>Actinomycetota</taxon>
        <taxon>Actinomycetes</taxon>
        <taxon>Mycobacteriales</taxon>
        <taxon>Mycobacteriaceae</taxon>
        <taxon>Mycolicibacter</taxon>
    </lineage>
</organism>
<keyword evidence="1" id="KW-0378">Hydrolase</keyword>
<proteinExistence type="predicted"/>
<protein>
    <recommendedName>
        <fullName evidence="4">HAD family hydrolase</fullName>
    </recommendedName>
</protein>
<dbReference type="PANTHER" id="PTHR43316">
    <property type="entry name" value="HYDROLASE, HALOACID DELAHOGENASE-RELATED"/>
    <property type="match status" value="1"/>
</dbReference>
<reference evidence="2 3" key="1">
    <citation type="submission" date="2018-02" db="EMBL/GenBank/DDBJ databases">
        <title>Draft genome sequence of Mycobacterium virginiense isolated from mud of a swine farm in Japan.</title>
        <authorList>
            <person name="Ohya K."/>
        </authorList>
    </citation>
    <scope>NUCLEOTIDE SEQUENCE [LARGE SCALE GENOMIC DNA]</scope>
    <source>
        <strain evidence="2 3">GF75</strain>
    </source>
</reference>
<dbReference type="SFLD" id="SFLDG01129">
    <property type="entry name" value="C1.5:_HAD__Beta-PGM__Phosphata"/>
    <property type="match status" value="1"/>
</dbReference>
<dbReference type="Pfam" id="PF00702">
    <property type="entry name" value="Hydrolase"/>
    <property type="match status" value="1"/>
</dbReference>
<dbReference type="SFLD" id="SFLDS00003">
    <property type="entry name" value="Haloacid_Dehalogenase"/>
    <property type="match status" value="1"/>
</dbReference>
<dbReference type="Gene3D" id="3.40.50.1000">
    <property type="entry name" value="HAD superfamily/HAD-like"/>
    <property type="match status" value="1"/>
</dbReference>
<name>A0A9X7NZT3_9MYCO</name>
<dbReference type="SUPFAM" id="SSF56784">
    <property type="entry name" value="HAD-like"/>
    <property type="match status" value="1"/>
</dbReference>
<evidence type="ECO:0008006" key="4">
    <source>
        <dbReference type="Google" id="ProtNLM"/>
    </source>
</evidence>
<accession>A0A9X7NZT3</accession>